<dbReference type="AlphaFoldDB" id="A0ABD5UFA7"/>
<evidence type="ECO:0000313" key="2">
    <source>
        <dbReference type="Proteomes" id="UP001596333"/>
    </source>
</evidence>
<keyword evidence="2" id="KW-1185">Reference proteome</keyword>
<organism evidence="1 2">
    <name type="scientific">Halorubrum trueperi</name>
    <dbReference type="NCBI Taxonomy" id="2004704"/>
    <lineage>
        <taxon>Archaea</taxon>
        <taxon>Methanobacteriati</taxon>
        <taxon>Methanobacteriota</taxon>
        <taxon>Stenosarchaea group</taxon>
        <taxon>Halobacteria</taxon>
        <taxon>Halobacteriales</taxon>
        <taxon>Haloferacaceae</taxon>
        <taxon>Halorubrum</taxon>
    </lineage>
</organism>
<reference evidence="1 2" key="1">
    <citation type="journal article" date="2019" name="Int. J. Syst. Evol. Microbiol.">
        <title>The Global Catalogue of Microorganisms (GCM) 10K type strain sequencing project: providing services to taxonomists for standard genome sequencing and annotation.</title>
        <authorList>
            <consortium name="The Broad Institute Genomics Platform"/>
            <consortium name="The Broad Institute Genome Sequencing Center for Infectious Disease"/>
            <person name="Wu L."/>
            <person name="Ma J."/>
        </authorList>
    </citation>
    <scope>NUCLEOTIDE SEQUENCE [LARGE SCALE GENOMIC DNA]</scope>
    <source>
        <strain evidence="1 2">Y73</strain>
    </source>
</reference>
<sequence>MSQHEIQSQVAEAAMQNWDMTLGDLNKISVEYENDGWETVVLHPGEVQVVSKDEDLPGLDVLIPDDEYRELEATLESGVSFDSYEVYKDLLDGVVHLIVVLEDASANTVLMYPAYYGPEDSRLITNGCRENGLRTYLRRLNGEFVELTHTDPELFAPPTK</sequence>
<name>A0ABD5UFA7_9EURY</name>
<dbReference type="Pfam" id="PF24373">
    <property type="entry name" value="DUF7529"/>
    <property type="match status" value="1"/>
</dbReference>
<proteinExistence type="predicted"/>
<dbReference type="InterPro" id="IPR055951">
    <property type="entry name" value="DUF7529"/>
</dbReference>
<dbReference type="RefSeq" id="WP_379764934.1">
    <property type="nucleotide sequence ID" value="NZ_JBHSXI010000001.1"/>
</dbReference>
<evidence type="ECO:0000313" key="1">
    <source>
        <dbReference type="EMBL" id="MFC6888182.1"/>
    </source>
</evidence>
<dbReference type="Proteomes" id="UP001596333">
    <property type="component" value="Unassembled WGS sequence"/>
</dbReference>
<accession>A0ABD5UFA7</accession>
<protein>
    <submittedName>
        <fullName evidence="1">Uncharacterized protein</fullName>
    </submittedName>
</protein>
<dbReference type="EMBL" id="JBHSXI010000001">
    <property type="protein sequence ID" value="MFC6888182.1"/>
    <property type="molecule type" value="Genomic_DNA"/>
</dbReference>
<comment type="caution">
    <text evidence="1">The sequence shown here is derived from an EMBL/GenBank/DDBJ whole genome shotgun (WGS) entry which is preliminary data.</text>
</comment>
<gene>
    <name evidence="1" type="ORF">ACFQEY_03805</name>
</gene>